<evidence type="ECO:0000256" key="10">
    <source>
        <dbReference type="ARBA" id="ARBA00022777"/>
    </source>
</evidence>
<feature type="region of interest" description="Disordered" evidence="16">
    <location>
        <begin position="1"/>
        <end position="64"/>
    </location>
</feature>
<keyword evidence="11 15" id="KW-0067">ATP-binding</keyword>
<evidence type="ECO:0000256" key="7">
    <source>
        <dbReference type="ARBA" id="ARBA00022679"/>
    </source>
</evidence>
<keyword evidence="7" id="KW-0808">Transferase</keyword>
<dbReference type="SMART" id="SM00220">
    <property type="entry name" value="S_TKc"/>
    <property type="match status" value="1"/>
</dbReference>
<keyword evidence="4" id="KW-0963">Cytoplasm</keyword>
<dbReference type="PANTHER" id="PTHR24356:SF138">
    <property type="entry name" value="SERINE_THREONINE-PROTEIN KINASE LATS1"/>
    <property type="match status" value="1"/>
</dbReference>
<evidence type="ECO:0000256" key="11">
    <source>
        <dbReference type="ARBA" id="ARBA00022840"/>
    </source>
</evidence>
<dbReference type="PROSITE" id="PS00108">
    <property type="entry name" value="PROTEIN_KINASE_ST"/>
    <property type="match status" value="1"/>
</dbReference>
<dbReference type="InterPro" id="IPR017441">
    <property type="entry name" value="Protein_kinase_ATP_BS"/>
</dbReference>
<accession>A0A8C4NGU3</accession>
<feature type="compositionally biased region" description="Basic and acidic residues" evidence="16">
    <location>
        <begin position="450"/>
        <end position="468"/>
    </location>
</feature>
<dbReference type="GO" id="GO:0000082">
    <property type="term" value="P:G1/S transition of mitotic cell cycle"/>
    <property type="evidence" value="ECO:0007669"/>
    <property type="project" value="TreeGrafter"/>
</dbReference>
<evidence type="ECO:0000256" key="16">
    <source>
        <dbReference type="SAM" id="MobiDB-lite"/>
    </source>
</evidence>
<feature type="region of interest" description="Disordered" evidence="16">
    <location>
        <begin position="290"/>
        <end position="479"/>
    </location>
</feature>
<feature type="region of interest" description="Disordered" evidence="16">
    <location>
        <begin position="541"/>
        <end position="560"/>
    </location>
</feature>
<evidence type="ECO:0000313" key="18">
    <source>
        <dbReference type="Ensembl" id="ENSEBUP00000006488.1"/>
    </source>
</evidence>
<keyword evidence="9 15" id="KW-0547">Nucleotide-binding</keyword>
<evidence type="ECO:0000256" key="15">
    <source>
        <dbReference type="PROSITE-ProRule" id="PRU10141"/>
    </source>
</evidence>
<dbReference type="GO" id="GO:0035329">
    <property type="term" value="P:hippo signaling"/>
    <property type="evidence" value="ECO:0007669"/>
    <property type="project" value="TreeGrafter"/>
</dbReference>
<protein>
    <recommendedName>
        <fullName evidence="3">non-specific serine/threonine protein kinase</fullName>
        <ecNumber evidence="3">2.7.11.1</ecNumber>
    </recommendedName>
</protein>
<dbReference type="InterPro" id="IPR011009">
    <property type="entry name" value="Kinase-like_dom_sf"/>
</dbReference>
<dbReference type="Ensembl" id="ENSEBUT00000006944.1">
    <property type="protein sequence ID" value="ENSEBUP00000006488.1"/>
    <property type="gene ID" value="ENSEBUG00000004293.1"/>
</dbReference>
<dbReference type="GO" id="GO:0004674">
    <property type="term" value="F:protein serine/threonine kinase activity"/>
    <property type="evidence" value="ECO:0007669"/>
    <property type="project" value="UniProtKB-KW"/>
</dbReference>
<dbReference type="Proteomes" id="UP000694388">
    <property type="component" value="Unplaced"/>
</dbReference>
<dbReference type="CDD" id="cd21778">
    <property type="entry name" value="MobB_LATS1"/>
    <property type="match status" value="1"/>
</dbReference>
<dbReference type="PROSITE" id="PS50011">
    <property type="entry name" value="PROTEIN_KINASE_DOM"/>
    <property type="match status" value="1"/>
</dbReference>
<dbReference type="AlphaFoldDB" id="A0A8C4NGU3"/>
<dbReference type="InterPro" id="IPR000719">
    <property type="entry name" value="Prot_kinase_dom"/>
</dbReference>
<dbReference type="GO" id="GO:0046620">
    <property type="term" value="P:regulation of organ growth"/>
    <property type="evidence" value="ECO:0007669"/>
    <property type="project" value="TreeGrafter"/>
</dbReference>
<dbReference type="Pfam" id="PF00069">
    <property type="entry name" value="Pkinase"/>
    <property type="match status" value="2"/>
</dbReference>
<dbReference type="Gene3D" id="1.10.510.10">
    <property type="entry name" value="Transferase(Phosphotransferase) domain 1"/>
    <property type="match status" value="1"/>
</dbReference>
<dbReference type="InterPro" id="IPR008271">
    <property type="entry name" value="Ser/Thr_kinase_AS"/>
</dbReference>
<feature type="binding site" evidence="15">
    <location>
        <position position="617"/>
    </location>
    <ligand>
        <name>ATP</name>
        <dbReference type="ChEBI" id="CHEBI:30616"/>
    </ligand>
</feature>
<dbReference type="PANTHER" id="PTHR24356">
    <property type="entry name" value="SERINE/THREONINE-PROTEIN KINASE"/>
    <property type="match status" value="1"/>
</dbReference>
<evidence type="ECO:0000256" key="9">
    <source>
        <dbReference type="ARBA" id="ARBA00022741"/>
    </source>
</evidence>
<dbReference type="GO" id="GO:0043065">
    <property type="term" value="P:positive regulation of apoptotic process"/>
    <property type="evidence" value="ECO:0007669"/>
    <property type="project" value="TreeGrafter"/>
</dbReference>
<feature type="region of interest" description="Disordered" evidence="16">
    <location>
        <begin position="927"/>
        <end position="958"/>
    </location>
</feature>
<dbReference type="GO" id="GO:0046872">
    <property type="term" value="F:metal ion binding"/>
    <property type="evidence" value="ECO:0007669"/>
    <property type="project" value="UniProtKB-KW"/>
</dbReference>
<feature type="compositionally biased region" description="Basic and acidic residues" evidence="16">
    <location>
        <begin position="938"/>
        <end position="954"/>
    </location>
</feature>
<feature type="compositionally biased region" description="Polar residues" evidence="16">
    <location>
        <begin position="294"/>
        <end position="315"/>
    </location>
</feature>
<comment type="cofactor">
    <cofactor evidence="1">
        <name>Mg(2+)</name>
        <dbReference type="ChEBI" id="CHEBI:18420"/>
    </cofactor>
</comment>
<keyword evidence="6" id="KW-0597">Phosphoprotein</keyword>
<dbReference type="GO" id="GO:1900181">
    <property type="term" value="P:negative regulation of protein localization to nucleus"/>
    <property type="evidence" value="ECO:0007669"/>
    <property type="project" value="UniProtKB-ARBA"/>
</dbReference>
<feature type="domain" description="Protein kinase" evidence="17">
    <location>
        <begin position="588"/>
        <end position="892"/>
    </location>
</feature>
<organism evidence="18 19">
    <name type="scientific">Eptatretus burgeri</name>
    <name type="common">Inshore hagfish</name>
    <dbReference type="NCBI Taxonomy" id="7764"/>
    <lineage>
        <taxon>Eukaryota</taxon>
        <taxon>Metazoa</taxon>
        <taxon>Chordata</taxon>
        <taxon>Craniata</taxon>
        <taxon>Vertebrata</taxon>
        <taxon>Cyclostomata</taxon>
        <taxon>Myxini</taxon>
        <taxon>Myxiniformes</taxon>
        <taxon>Myxinidae</taxon>
        <taxon>Eptatretinae</taxon>
        <taxon>Eptatretus</taxon>
    </lineage>
</organism>
<evidence type="ECO:0000256" key="4">
    <source>
        <dbReference type="ARBA" id="ARBA00022490"/>
    </source>
</evidence>
<evidence type="ECO:0000256" key="1">
    <source>
        <dbReference type="ARBA" id="ARBA00001946"/>
    </source>
</evidence>
<comment type="catalytic activity">
    <reaction evidence="14">
        <text>L-seryl-[protein] + ATP = O-phospho-L-seryl-[protein] + ADP + H(+)</text>
        <dbReference type="Rhea" id="RHEA:17989"/>
        <dbReference type="Rhea" id="RHEA-COMP:9863"/>
        <dbReference type="Rhea" id="RHEA-COMP:11604"/>
        <dbReference type="ChEBI" id="CHEBI:15378"/>
        <dbReference type="ChEBI" id="CHEBI:29999"/>
        <dbReference type="ChEBI" id="CHEBI:30616"/>
        <dbReference type="ChEBI" id="CHEBI:83421"/>
        <dbReference type="ChEBI" id="CHEBI:456216"/>
        <dbReference type="EC" id="2.7.11.1"/>
    </reaction>
</comment>
<dbReference type="GO" id="GO:0005524">
    <property type="term" value="F:ATP binding"/>
    <property type="evidence" value="ECO:0007669"/>
    <property type="project" value="UniProtKB-UniRule"/>
</dbReference>
<sequence>MRPKTFPAASPGAGNGRSLLQETRENLRHLGKANGGASFGGDRELQRASTMTSRSGTGRSPSHQKALQEIRNSLLPFAADVVDVSSGKGGHLGRRGSRGDPTVGFVGPLEEDARHIVKELMEVGVSVELATAAVRQTGARGIPAAIDCIGKMGYLDAGAARIVAAVPRTKPGQLSGRKASFQDREMAVEPSDWISNPSYPRELRSFTPPPTAAPHGVPGPLASSSFQQVLRRCGSQQNLVPTAGEIIGRQAQGHALAFPPSCWALTPGQVSVVRSKPPFRSNSFNAIARPRAYNGNSEGIGTPTSARNPNPSSGLAVTPAPYLCPAVSTPVQKPSPQTAVAPTRPGFRGAERKVPTPDSQSLAPPSPPASSPLDPRVRPPPPPYPGREREGAGKTVKLSPKPVRRRGIEEVQGDSGGTWERIGEFGRDTELEEDVGRIGNEVASDGWGPDLDKKTREGKHESEMKNDDNVTIGTEGWGASGEVGQERLRAGVQQGEAVNEKLSVASARSVEERRVKFSPRAYRFYMEQHVENILKNREQRESRRAQLEEEMEKVSLPPEAQQQMRRMLSQKESNYIRLRRAKMDQSMFRRIHSLGVGAFGEVCLVRKLDTGALYAMKTLRKKDVLRRNQVAHVKAERDILAEADNDWVVRLHYSFQDRDNLYFVMDYIPGGDLMSLLIRLGVFPENLARFYVAELTLAVSSVHRMGFIHRDVKPDNVLIDRDGHIKLTDFGLCTGFRWTHDSKYYQNGDHVRQDSLEVGALWDDPGELDTKPLARRAARSGQRGLAHSLVGTPNYMAPEVLTRTGYTQLCDWWSVGVILYEMLVGQPPFLAPTPAETQMKVINWRTTLRIPPEALLSPAASDLILSLCRAETDRLGGPATGGVEVIVEHPFLDIYGLFGPSADPHSIPAPYIPKIAHATDISNFDPVEEPGITAAGSDGEKQEEAGEADKKQERGVGGGRVESELPFFEFTFRRFFDDAGLPSGASHVVGGTGTGIGAVFV</sequence>
<evidence type="ECO:0000256" key="6">
    <source>
        <dbReference type="ARBA" id="ARBA00022553"/>
    </source>
</evidence>
<feature type="compositionally biased region" description="Polar residues" evidence="16">
    <location>
        <begin position="329"/>
        <end position="340"/>
    </location>
</feature>
<evidence type="ECO:0000256" key="13">
    <source>
        <dbReference type="ARBA" id="ARBA00047899"/>
    </source>
</evidence>
<keyword evidence="12" id="KW-0460">Magnesium</keyword>
<dbReference type="PROSITE" id="PS00107">
    <property type="entry name" value="PROTEIN_KINASE_ATP"/>
    <property type="match status" value="1"/>
</dbReference>
<keyword evidence="19" id="KW-1185">Reference proteome</keyword>
<dbReference type="GO" id="GO:0071944">
    <property type="term" value="C:cell periphery"/>
    <property type="evidence" value="ECO:0007669"/>
    <property type="project" value="UniProtKB-ARBA"/>
</dbReference>
<keyword evidence="10" id="KW-0418">Kinase</keyword>
<feature type="compositionally biased region" description="Low complexity" evidence="16">
    <location>
        <begin position="47"/>
        <end position="61"/>
    </location>
</feature>
<keyword evidence="5" id="KW-0723">Serine/threonine-protein kinase</keyword>
<reference evidence="18" key="1">
    <citation type="submission" date="2025-08" db="UniProtKB">
        <authorList>
            <consortium name="Ensembl"/>
        </authorList>
    </citation>
    <scope>IDENTIFICATION</scope>
</reference>
<proteinExistence type="predicted"/>
<dbReference type="EC" id="2.7.11.1" evidence="3"/>
<dbReference type="GeneTree" id="ENSGT00940000157684"/>
<dbReference type="GO" id="GO:0005737">
    <property type="term" value="C:cytoplasm"/>
    <property type="evidence" value="ECO:0007669"/>
    <property type="project" value="UniProtKB-SubCell"/>
</dbReference>
<dbReference type="Gene3D" id="3.30.200.20">
    <property type="entry name" value="Phosphorylase Kinase, domain 1"/>
    <property type="match status" value="1"/>
</dbReference>
<comment type="subcellular location">
    <subcellularLocation>
        <location evidence="2">Cytoplasm</location>
    </subcellularLocation>
</comment>
<reference evidence="18" key="2">
    <citation type="submission" date="2025-09" db="UniProtKB">
        <authorList>
            <consortium name="Ensembl"/>
        </authorList>
    </citation>
    <scope>IDENTIFICATION</scope>
</reference>
<evidence type="ECO:0000256" key="12">
    <source>
        <dbReference type="ARBA" id="ARBA00022842"/>
    </source>
</evidence>
<dbReference type="SUPFAM" id="SSF56112">
    <property type="entry name" value="Protein kinase-like (PK-like)"/>
    <property type="match status" value="1"/>
</dbReference>
<evidence type="ECO:0000313" key="19">
    <source>
        <dbReference type="Proteomes" id="UP000694388"/>
    </source>
</evidence>
<evidence type="ECO:0000256" key="2">
    <source>
        <dbReference type="ARBA" id="ARBA00004496"/>
    </source>
</evidence>
<comment type="catalytic activity">
    <reaction evidence="13">
        <text>L-threonyl-[protein] + ATP = O-phospho-L-threonyl-[protein] + ADP + H(+)</text>
        <dbReference type="Rhea" id="RHEA:46608"/>
        <dbReference type="Rhea" id="RHEA-COMP:11060"/>
        <dbReference type="Rhea" id="RHEA-COMP:11605"/>
        <dbReference type="ChEBI" id="CHEBI:15378"/>
        <dbReference type="ChEBI" id="CHEBI:30013"/>
        <dbReference type="ChEBI" id="CHEBI:30616"/>
        <dbReference type="ChEBI" id="CHEBI:61977"/>
        <dbReference type="ChEBI" id="CHEBI:456216"/>
        <dbReference type="EC" id="2.7.11.1"/>
    </reaction>
</comment>
<dbReference type="CDD" id="cd05598">
    <property type="entry name" value="STKc_LATS"/>
    <property type="match status" value="1"/>
</dbReference>
<dbReference type="InterPro" id="IPR049761">
    <property type="entry name" value="LATS1-like_MobB"/>
</dbReference>
<dbReference type="FunFam" id="3.30.200.20:FF:000391">
    <property type="entry name" value="Large tumor suppressor kinase 1"/>
    <property type="match status" value="1"/>
</dbReference>
<keyword evidence="8" id="KW-0479">Metal-binding</keyword>
<evidence type="ECO:0000256" key="8">
    <source>
        <dbReference type="ARBA" id="ARBA00022723"/>
    </source>
</evidence>
<evidence type="ECO:0000256" key="14">
    <source>
        <dbReference type="ARBA" id="ARBA00048679"/>
    </source>
</evidence>
<dbReference type="FunFam" id="1.10.510.10:FF:000024">
    <property type="entry name" value="Probable serine/threonine-protein kinase cot-1"/>
    <property type="match status" value="1"/>
</dbReference>
<name>A0A8C4NGU3_EPTBU</name>
<evidence type="ECO:0000259" key="17">
    <source>
        <dbReference type="PROSITE" id="PS50011"/>
    </source>
</evidence>
<dbReference type="InterPro" id="IPR050236">
    <property type="entry name" value="Ser_Thr_kinase_AGC"/>
</dbReference>
<evidence type="ECO:0000256" key="3">
    <source>
        <dbReference type="ARBA" id="ARBA00012513"/>
    </source>
</evidence>
<dbReference type="GO" id="GO:0007010">
    <property type="term" value="P:cytoskeleton organization"/>
    <property type="evidence" value="ECO:0007669"/>
    <property type="project" value="UniProtKB-ARBA"/>
</dbReference>
<evidence type="ECO:0000256" key="5">
    <source>
        <dbReference type="ARBA" id="ARBA00022527"/>
    </source>
</evidence>